<feature type="short sequence motif" description="Q motif" evidence="6">
    <location>
        <begin position="496"/>
        <end position="524"/>
    </location>
</feature>
<evidence type="ECO:0000256" key="2">
    <source>
        <dbReference type="ARBA" id="ARBA00022741"/>
    </source>
</evidence>
<protein>
    <recommendedName>
        <fullName evidence="1">RNA helicase</fullName>
        <ecNumber evidence="1">3.6.4.13</ecNumber>
    </recommendedName>
</protein>
<feature type="domain" description="DEAD-box RNA helicase Q" evidence="9">
    <location>
        <begin position="496"/>
        <end position="524"/>
    </location>
</feature>
<dbReference type="EC" id="3.6.4.13" evidence="1"/>
<evidence type="ECO:0000256" key="4">
    <source>
        <dbReference type="ARBA" id="ARBA00022806"/>
    </source>
</evidence>
<feature type="domain" description="Helicase ATP-binding" evidence="7">
    <location>
        <begin position="533"/>
        <end position="703"/>
    </location>
</feature>
<evidence type="ECO:0000256" key="3">
    <source>
        <dbReference type="ARBA" id="ARBA00022801"/>
    </source>
</evidence>
<proteinExistence type="predicted"/>
<keyword evidence="3" id="KW-0378">Hydrolase</keyword>
<dbReference type="PROSITE" id="PS51195">
    <property type="entry name" value="Q_MOTIF"/>
    <property type="match status" value="1"/>
</dbReference>
<organism evidence="10 11">
    <name type="scientific">Durusdinium trenchii</name>
    <dbReference type="NCBI Taxonomy" id="1381693"/>
    <lineage>
        <taxon>Eukaryota</taxon>
        <taxon>Sar</taxon>
        <taxon>Alveolata</taxon>
        <taxon>Dinophyceae</taxon>
        <taxon>Suessiales</taxon>
        <taxon>Symbiodiniaceae</taxon>
        <taxon>Durusdinium</taxon>
    </lineage>
</organism>
<keyword evidence="11" id="KW-1185">Reference proteome</keyword>
<dbReference type="InterPro" id="IPR027417">
    <property type="entry name" value="P-loop_NTPase"/>
</dbReference>
<dbReference type="InterPro" id="IPR058917">
    <property type="entry name" value="RESC6_dom"/>
</dbReference>
<evidence type="ECO:0000313" key="11">
    <source>
        <dbReference type="Proteomes" id="UP001642464"/>
    </source>
</evidence>
<dbReference type="InterPro" id="IPR001650">
    <property type="entry name" value="Helicase_C-like"/>
</dbReference>
<comment type="caution">
    <text evidence="10">The sequence shown here is derived from an EMBL/GenBank/DDBJ whole genome shotgun (WGS) entry which is preliminary data.</text>
</comment>
<evidence type="ECO:0000313" key="10">
    <source>
        <dbReference type="EMBL" id="CAK8990481.1"/>
    </source>
</evidence>
<dbReference type="Proteomes" id="UP001642464">
    <property type="component" value="Unassembled WGS sequence"/>
</dbReference>
<keyword evidence="5" id="KW-0067">ATP-binding</keyword>
<dbReference type="PROSITE" id="PS51192">
    <property type="entry name" value="HELICASE_ATP_BIND_1"/>
    <property type="match status" value="1"/>
</dbReference>
<keyword evidence="2" id="KW-0547">Nucleotide-binding</keyword>
<evidence type="ECO:0000256" key="5">
    <source>
        <dbReference type="ARBA" id="ARBA00022840"/>
    </source>
</evidence>
<sequence>MDRHPDSDLNTFEAALRHLSRFSQRGGHRTNAQIVEDARFHALLSGLTSRLEECDATLLSKISDSSGRFQNSTPELVDLASRLAEVVCQREDSFTARNLATVAISLSKRIRDVETVEFIRNEVLKLIDDLEPKHCNMLLEAFRRWGVFDRQLVDLLVERMTDEVDQFVPDELVEALSVLSRLGLARGFLLRRLCGLAFENLRQFTARELARMSYALARLRFLAQSNVDELVDAMRPELHRLRGSQISEFLFALSMVKATHQLETCRTLAAQYVDSEGGIPQMSGGSLIDYAWSLAAMDLVEDFEKDFRAALEETFKRKVPQNRTPLMKFFDVICALDLEYQHLKIQVPSTWRAACDEADRFEMDRLESSRLHNEVMMRFDQLQGSSKGLKWRLKMQRNGVCTPYRVDMLDEKLGIALDLEIISWPTARHLKHRLLEGKGYRMVKLEYWDWRRARSEEDQSVLLEREVTKALEADAIVQFVQDNWEAPETMVLSQTSSFEDFGFSPALLDGIYAAGFVSPSKIQAAALPSIAAKGPGEPGQSLMAQAQNGSGKTAAFVLAVLSVLQVEEEWPQAVVISPTRELSKQNMAVINRLGDKLPVKTQLVCPGNAEDRCPKNPKAHVLVGTPGKLSDLCKKHIINCWGVKTLVLDEADVMLGEENQMGPQIHIIKQHLPDELQVLFFSATFPDDVRKFGAGLIPSSQGIKVTKKNLTVATIMQVYMNCADEEDKFSQLCNLYGCLNVSQSIVFVNQRKKAFELAQKVKEQGHSVSLICGTQQANGEERMDPAMRDQVMSEFRNGVTRVLIATDVLSRGIDVPQVPFHRCARPRAIASVLCQAVDPLHDVKLPSLDGVQAAFTHLDEDSNVSFEDQAKEQVAALVNAGRNLENDEGVEDSQSFLERGQTCKRKCQKKMKKHLGNTCEHLEFRLEHAQKVEHDHLIESVKNALSVCKQSAKHHAEYCKWQCWREEL</sequence>
<dbReference type="Gene3D" id="3.40.50.300">
    <property type="entry name" value="P-loop containing nucleotide triphosphate hydrolases"/>
    <property type="match status" value="2"/>
</dbReference>
<dbReference type="PROSITE" id="PS51194">
    <property type="entry name" value="HELICASE_CTER"/>
    <property type="match status" value="1"/>
</dbReference>
<evidence type="ECO:0000256" key="6">
    <source>
        <dbReference type="PROSITE-ProRule" id="PRU00552"/>
    </source>
</evidence>
<dbReference type="EMBL" id="CAXAMM010001113">
    <property type="protein sequence ID" value="CAK8990481.1"/>
    <property type="molecule type" value="Genomic_DNA"/>
</dbReference>
<dbReference type="CDD" id="cd18787">
    <property type="entry name" value="SF2_C_DEAD"/>
    <property type="match status" value="1"/>
</dbReference>
<dbReference type="PANTHER" id="PTHR47958">
    <property type="entry name" value="ATP-DEPENDENT RNA HELICASE DBP3"/>
    <property type="match status" value="1"/>
</dbReference>
<dbReference type="GO" id="GO:0004386">
    <property type="term" value="F:helicase activity"/>
    <property type="evidence" value="ECO:0007669"/>
    <property type="project" value="UniProtKB-KW"/>
</dbReference>
<accession>A0ABP0HJT2</accession>
<dbReference type="SMART" id="SM00487">
    <property type="entry name" value="DEXDc"/>
    <property type="match status" value="1"/>
</dbReference>
<dbReference type="InterPro" id="IPR014014">
    <property type="entry name" value="RNA_helicase_DEAD_Q_motif"/>
</dbReference>
<dbReference type="InterPro" id="IPR011545">
    <property type="entry name" value="DEAD/DEAH_box_helicase_dom"/>
</dbReference>
<keyword evidence="4 10" id="KW-0347">Helicase</keyword>
<dbReference type="Pfam" id="PF26188">
    <property type="entry name" value="RESC6"/>
    <property type="match status" value="1"/>
</dbReference>
<feature type="domain" description="Helicase C-terminal" evidence="8">
    <location>
        <begin position="731"/>
        <end position="930"/>
    </location>
</feature>
<dbReference type="InterPro" id="IPR014001">
    <property type="entry name" value="Helicase_ATP-bd"/>
</dbReference>
<name>A0ABP0HJT2_9DINO</name>
<reference evidence="10 11" key="1">
    <citation type="submission" date="2024-02" db="EMBL/GenBank/DDBJ databases">
        <authorList>
            <person name="Chen Y."/>
            <person name="Shah S."/>
            <person name="Dougan E. K."/>
            <person name="Thang M."/>
            <person name="Chan C."/>
        </authorList>
    </citation>
    <scope>NUCLEOTIDE SEQUENCE [LARGE SCALE GENOMIC DNA]</scope>
</reference>
<dbReference type="SMART" id="SM00490">
    <property type="entry name" value="HELICc"/>
    <property type="match status" value="1"/>
</dbReference>
<dbReference type="Pfam" id="PF00271">
    <property type="entry name" value="Helicase_C"/>
    <property type="match status" value="1"/>
</dbReference>
<evidence type="ECO:0000256" key="1">
    <source>
        <dbReference type="ARBA" id="ARBA00012552"/>
    </source>
</evidence>
<dbReference type="Pfam" id="PF00270">
    <property type="entry name" value="DEAD"/>
    <property type="match status" value="1"/>
</dbReference>
<gene>
    <name evidence="10" type="ORF">SCF082_LOCUS2242</name>
</gene>
<evidence type="ECO:0000259" key="9">
    <source>
        <dbReference type="PROSITE" id="PS51195"/>
    </source>
</evidence>
<evidence type="ECO:0000259" key="8">
    <source>
        <dbReference type="PROSITE" id="PS51194"/>
    </source>
</evidence>
<evidence type="ECO:0000259" key="7">
    <source>
        <dbReference type="PROSITE" id="PS51192"/>
    </source>
</evidence>
<dbReference type="SUPFAM" id="SSF52540">
    <property type="entry name" value="P-loop containing nucleoside triphosphate hydrolases"/>
    <property type="match status" value="2"/>
</dbReference>